<evidence type="ECO:0000256" key="3">
    <source>
        <dbReference type="ARBA" id="ARBA00022617"/>
    </source>
</evidence>
<organism evidence="9 10">
    <name type="scientific">Periplaneta americana</name>
    <name type="common">American cockroach</name>
    <name type="synonym">Blatta americana</name>
    <dbReference type="NCBI Taxonomy" id="6978"/>
    <lineage>
        <taxon>Eukaryota</taxon>
        <taxon>Metazoa</taxon>
        <taxon>Ecdysozoa</taxon>
        <taxon>Arthropoda</taxon>
        <taxon>Hexapoda</taxon>
        <taxon>Insecta</taxon>
        <taxon>Pterygota</taxon>
        <taxon>Neoptera</taxon>
        <taxon>Polyneoptera</taxon>
        <taxon>Dictyoptera</taxon>
        <taxon>Blattodea</taxon>
        <taxon>Blattoidea</taxon>
        <taxon>Blattidae</taxon>
        <taxon>Blattinae</taxon>
        <taxon>Periplaneta</taxon>
    </lineage>
</organism>
<evidence type="ECO:0000256" key="5">
    <source>
        <dbReference type="ARBA" id="ARBA00023002"/>
    </source>
</evidence>
<dbReference type="InterPro" id="IPR001128">
    <property type="entry name" value="Cyt_P450"/>
</dbReference>
<keyword evidence="10" id="KW-1185">Reference proteome</keyword>
<evidence type="ECO:0000256" key="1">
    <source>
        <dbReference type="ARBA" id="ARBA00001971"/>
    </source>
</evidence>
<accession>A0ABQ8SL80</accession>
<evidence type="ECO:0000256" key="8">
    <source>
        <dbReference type="RuleBase" id="RU000461"/>
    </source>
</evidence>
<dbReference type="PRINTS" id="PR00385">
    <property type="entry name" value="P450"/>
</dbReference>
<name>A0ABQ8SL80_PERAM</name>
<dbReference type="InterPro" id="IPR050479">
    <property type="entry name" value="CYP11_CYP27_families"/>
</dbReference>
<dbReference type="EMBL" id="JAJSOF020000025">
    <property type="protein sequence ID" value="KAJ4434893.1"/>
    <property type="molecule type" value="Genomic_DNA"/>
</dbReference>
<evidence type="ECO:0000256" key="7">
    <source>
        <dbReference type="ARBA" id="ARBA00023033"/>
    </source>
</evidence>
<evidence type="ECO:0000313" key="9">
    <source>
        <dbReference type="EMBL" id="KAJ4434893.1"/>
    </source>
</evidence>
<evidence type="ECO:0000256" key="6">
    <source>
        <dbReference type="ARBA" id="ARBA00023004"/>
    </source>
</evidence>
<dbReference type="InterPro" id="IPR017972">
    <property type="entry name" value="Cyt_P450_CS"/>
</dbReference>
<evidence type="ECO:0000313" key="10">
    <source>
        <dbReference type="Proteomes" id="UP001148838"/>
    </source>
</evidence>
<dbReference type="PROSITE" id="PS00086">
    <property type="entry name" value="CYTOCHROME_P450"/>
    <property type="match status" value="1"/>
</dbReference>
<dbReference type="PANTHER" id="PTHR24279:SF120">
    <property type="entry name" value="CYTOCHROME P450"/>
    <property type="match status" value="1"/>
</dbReference>
<gene>
    <name evidence="9" type="ORF">ANN_23464</name>
</gene>
<keyword evidence="3 8" id="KW-0349">Heme</keyword>
<dbReference type="PANTHER" id="PTHR24279">
    <property type="entry name" value="CYTOCHROME P450"/>
    <property type="match status" value="1"/>
</dbReference>
<keyword evidence="7 8" id="KW-0503">Monooxygenase</keyword>
<keyword evidence="4 8" id="KW-0479">Metal-binding</keyword>
<sequence>LKILHILTSTSKMLRRVACASVLGATNPQPILRNVCAVVVKRYNATIAATQVLTEEWDNAKPFEDIPGPKPFPVIGNLWRFLPYIGEMDMEFTDQQEYLHKTYGDIVKLTGMPGRNDMVMIFDPNQIEKVYRNEGPWPNRNAMHSSEYYRSVTRKDFFEGIRGAVVSQGPEWQQFRSKVNPPMMQPRSAKLYVGPIDAVAQDFINRIRILRDEKQEMPDDFNNELYKWALESIVYIALDTRLGCLNDNLQPDSEPQKMIEAVQITFDCLYKLDLKLSPWKYISTPAWRRFVKASDYFLEVSMKYIDQATERLKSLPPDSDRELTVLEKLLARDDNPKTAIVMAMDMIGAGIDTTSYATAVALYFLAKNPDKQQKLFEEIHRYLPDKNQPVTSEILNDMKYLRACVKESMRIRPIAIGNIRMMQKDIVLSNYRVPKGVDVVSPNFYLCQQEKYFSQADKFIPERWLKSDDGKQPETKMTHPFVYMPFGFGVRMCLGRRFAELELETMVTKAIRNFHVEYNYGDMKFQSKLLYTPISPLKFKFVDRTE</sequence>
<dbReference type="Pfam" id="PF00067">
    <property type="entry name" value="p450"/>
    <property type="match status" value="1"/>
</dbReference>
<dbReference type="PRINTS" id="PR00463">
    <property type="entry name" value="EP450I"/>
</dbReference>
<evidence type="ECO:0008006" key="11">
    <source>
        <dbReference type="Google" id="ProtNLM"/>
    </source>
</evidence>
<comment type="caution">
    <text evidence="9">The sequence shown here is derived from an EMBL/GenBank/DDBJ whole genome shotgun (WGS) entry which is preliminary data.</text>
</comment>
<protein>
    <recommendedName>
        <fullName evidence="11">Cytochrome P450</fullName>
    </recommendedName>
</protein>
<dbReference type="InterPro" id="IPR036396">
    <property type="entry name" value="Cyt_P450_sf"/>
</dbReference>
<dbReference type="Gene3D" id="1.10.630.10">
    <property type="entry name" value="Cytochrome P450"/>
    <property type="match status" value="1"/>
</dbReference>
<reference evidence="9 10" key="1">
    <citation type="journal article" date="2022" name="Allergy">
        <title>Genome assembly and annotation of Periplaneta americana reveal a comprehensive cockroach allergen profile.</title>
        <authorList>
            <person name="Wang L."/>
            <person name="Xiong Q."/>
            <person name="Saelim N."/>
            <person name="Wang L."/>
            <person name="Nong W."/>
            <person name="Wan A.T."/>
            <person name="Shi M."/>
            <person name="Liu X."/>
            <person name="Cao Q."/>
            <person name="Hui J.H.L."/>
            <person name="Sookrung N."/>
            <person name="Leung T.F."/>
            <person name="Tungtrongchitr A."/>
            <person name="Tsui S.K.W."/>
        </authorList>
    </citation>
    <scope>NUCLEOTIDE SEQUENCE [LARGE SCALE GENOMIC DNA]</scope>
    <source>
        <strain evidence="9">PWHHKU_190912</strain>
    </source>
</reference>
<evidence type="ECO:0000256" key="2">
    <source>
        <dbReference type="ARBA" id="ARBA00010617"/>
    </source>
</evidence>
<proteinExistence type="inferred from homology"/>
<keyword evidence="6 8" id="KW-0408">Iron</keyword>
<dbReference type="Proteomes" id="UP001148838">
    <property type="component" value="Unassembled WGS sequence"/>
</dbReference>
<dbReference type="SUPFAM" id="SSF48264">
    <property type="entry name" value="Cytochrome P450"/>
    <property type="match status" value="1"/>
</dbReference>
<feature type="non-terminal residue" evidence="9">
    <location>
        <position position="1"/>
    </location>
</feature>
<dbReference type="InterPro" id="IPR002401">
    <property type="entry name" value="Cyt_P450_E_grp-I"/>
</dbReference>
<comment type="cofactor">
    <cofactor evidence="1">
        <name>heme</name>
        <dbReference type="ChEBI" id="CHEBI:30413"/>
    </cofactor>
</comment>
<evidence type="ECO:0000256" key="4">
    <source>
        <dbReference type="ARBA" id="ARBA00022723"/>
    </source>
</evidence>
<keyword evidence="5 8" id="KW-0560">Oxidoreductase</keyword>
<dbReference type="CDD" id="cd11054">
    <property type="entry name" value="CYP24A1-like"/>
    <property type="match status" value="1"/>
</dbReference>
<comment type="similarity">
    <text evidence="2 8">Belongs to the cytochrome P450 family.</text>
</comment>